<gene>
    <name evidence="1" type="ORF">ACOLOM_LOCUS7451</name>
</gene>
<reference evidence="1" key="1">
    <citation type="submission" date="2021-06" db="EMBL/GenBank/DDBJ databases">
        <authorList>
            <person name="Kallberg Y."/>
            <person name="Tangrot J."/>
            <person name="Rosling A."/>
        </authorList>
    </citation>
    <scope>NUCLEOTIDE SEQUENCE</scope>
    <source>
        <strain evidence="1">CL356</strain>
    </source>
</reference>
<evidence type="ECO:0000313" key="2">
    <source>
        <dbReference type="Proteomes" id="UP000789525"/>
    </source>
</evidence>
<keyword evidence="2" id="KW-1185">Reference proteome</keyword>
<organism evidence="1 2">
    <name type="scientific">Acaulospora colombiana</name>
    <dbReference type="NCBI Taxonomy" id="27376"/>
    <lineage>
        <taxon>Eukaryota</taxon>
        <taxon>Fungi</taxon>
        <taxon>Fungi incertae sedis</taxon>
        <taxon>Mucoromycota</taxon>
        <taxon>Glomeromycotina</taxon>
        <taxon>Glomeromycetes</taxon>
        <taxon>Diversisporales</taxon>
        <taxon>Acaulosporaceae</taxon>
        <taxon>Acaulospora</taxon>
    </lineage>
</organism>
<dbReference type="EMBL" id="CAJVPT010017195">
    <property type="protein sequence ID" value="CAG8624661.1"/>
    <property type="molecule type" value="Genomic_DNA"/>
</dbReference>
<feature type="non-terminal residue" evidence="1">
    <location>
        <position position="1"/>
    </location>
</feature>
<comment type="caution">
    <text evidence="1">The sequence shown here is derived from an EMBL/GenBank/DDBJ whole genome shotgun (WGS) entry which is preliminary data.</text>
</comment>
<dbReference type="Proteomes" id="UP000789525">
    <property type="component" value="Unassembled WGS sequence"/>
</dbReference>
<name>A0ACA9N8A9_9GLOM</name>
<protein>
    <submittedName>
        <fullName evidence="1">17638_t:CDS:1</fullName>
    </submittedName>
</protein>
<proteinExistence type="predicted"/>
<accession>A0ACA9N8A9</accession>
<sequence length="816" mass="88335">IVIEACVRGKEAWPSFQPLAGRLAHSLSWHVLATNRIMCTRMPARVLDRNSCSELCIASSVVRPAASAVIFPAVRTHPDQTTLFLVHTPEIAVDVALVMASTRALVDFWIIYRILRATEDSYTCQWTTCTKSFPDPEALYMHLCTDHVGRKSTNNLCLTCHWKDCNTTCAKRDHITSHLRVHTPLKPHLCEVCHKSFKRPQDLKKHEKIHTEAHHLQHKHSKAITVKELPSKAKSLLDSSVASDRRPHQKRRHDAVEELLSDLKRRRLEPTYNEDGCPSLDMPSFPTSVSLNINSPEDLAAVNAFLLALGRDVTSAHHRSMSASAAGMGGGLGSAALHPLLQPRRNNDYIPQDSWFNDDGLAQVGLVGLPGLPTTHLSLQQQDADAAYLRNLQAARFLNQQQQQRQSHPLSAASSLASLYPSLDIGLSRLDSGRDSGHHSSSNNHANNLFADIGNTLAHTPPAVIASPLSTTSSTGSSHSASTPLNGSVVHSSGGIDSGTSGASSLNGGSNDFGLYDSSKLRVSFDSLKPPSPPSLLLSTPALGPRPGAGLLGTGPKQSLFLQTSRGLLAEEDEEADISMEDKGHLRASSPAAEEMSPEEIDEDSDSQESADGSIHQPGHSLYPLLKQEGDPRLKLPALALSNKHHHHAHHPNLAAAAPSIYPKLTPVRRWSQDSQSSSEGRSSSSLSRNMGDISLTSPPNGRQTTLPPLTAVVVSSPPSSPRSDLSSELGSRAFGRISHEERLRHATLIRSLLLYINTEYVKKYGVTGDGLQAPALPQAPSLSALHPPHGYQRSRTPIEDRMELDSPVGYVPSAA</sequence>
<evidence type="ECO:0000313" key="1">
    <source>
        <dbReference type="EMBL" id="CAG8624661.1"/>
    </source>
</evidence>